<evidence type="ECO:0000256" key="1">
    <source>
        <dbReference type="ARBA" id="ARBA00006484"/>
    </source>
</evidence>
<dbReference type="SUPFAM" id="SSF51735">
    <property type="entry name" value="NAD(P)-binding Rossmann-fold domains"/>
    <property type="match status" value="1"/>
</dbReference>
<dbReference type="EMBL" id="AVFL01000017">
    <property type="protein sequence ID" value="EWY38601.1"/>
    <property type="molecule type" value="Genomic_DNA"/>
</dbReference>
<dbReference type="GO" id="GO:0016491">
    <property type="term" value="F:oxidoreductase activity"/>
    <property type="evidence" value="ECO:0007669"/>
    <property type="project" value="UniProtKB-KW"/>
</dbReference>
<dbReference type="FunFam" id="3.40.50.720:FF:000173">
    <property type="entry name" value="3-oxoacyl-[acyl-carrier protein] reductase"/>
    <property type="match status" value="1"/>
</dbReference>
<dbReference type="Proteomes" id="UP000019486">
    <property type="component" value="Unassembled WGS sequence"/>
</dbReference>
<dbReference type="STRING" id="1385369.N825_12380"/>
<organism evidence="3 4">
    <name type="scientific">Skermanella stibiiresistens SB22</name>
    <dbReference type="NCBI Taxonomy" id="1385369"/>
    <lineage>
        <taxon>Bacteria</taxon>
        <taxon>Pseudomonadati</taxon>
        <taxon>Pseudomonadota</taxon>
        <taxon>Alphaproteobacteria</taxon>
        <taxon>Rhodospirillales</taxon>
        <taxon>Azospirillaceae</taxon>
        <taxon>Skermanella</taxon>
    </lineage>
</organism>
<reference evidence="3 4" key="1">
    <citation type="submission" date="2013-08" db="EMBL/GenBank/DDBJ databases">
        <title>The genome sequence of Skermanella stibiiresistens.</title>
        <authorList>
            <person name="Zhu W."/>
            <person name="Wang G."/>
        </authorList>
    </citation>
    <scope>NUCLEOTIDE SEQUENCE [LARGE SCALE GENOMIC DNA]</scope>
    <source>
        <strain evidence="3 4">SB22</strain>
    </source>
</reference>
<evidence type="ECO:0000313" key="4">
    <source>
        <dbReference type="Proteomes" id="UP000019486"/>
    </source>
</evidence>
<dbReference type="Gene3D" id="3.40.50.720">
    <property type="entry name" value="NAD(P)-binding Rossmann-like Domain"/>
    <property type="match status" value="1"/>
</dbReference>
<evidence type="ECO:0008006" key="5">
    <source>
        <dbReference type="Google" id="ProtNLM"/>
    </source>
</evidence>
<evidence type="ECO:0000313" key="3">
    <source>
        <dbReference type="EMBL" id="EWY38601.1"/>
    </source>
</evidence>
<dbReference type="PRINTS" id="PR00081">
    <property type="entry name" value="GDHRDH"/>
</dbReference>
<dbReference type="AlphaFoldDB" id="W9H1B0"/>
<dbReference type="InterPro" id="IPR002347">
    <property type="entry name" value="SDR_fam"/>
</dbReference>
<dbReference type="InterPro" id="IPR036291">
    <property type="entry name" value="NAD(P)-bd_dom_sf"/>
</dbReference>
<keyword evidence="4" id="KW-1185">Reference proteome</keyword>
<gene>
    <name evidence="3" type="ORF">N825_12380</name>
</gene>
<dbReference type="RefSeq" id="WP_063833897.1">
    <property type="nucleotide sequence ID" value="NZ_AVFL01000017.1"/>
</dbReference>
<comment type="caution">
    <text evidence="3">The sequence shown here is derived from an EMBL/GenBank/DDBJ whole genome shotgun (WGS) entry which is preliminary data.</text>
</comment>
<sequence>MMMPSRQLPLTGQVAVVTGSARRIGREIALALAAEGAYVVAHARASAAEIEAVASSIREAGGGAEARLADITDEAEVTGFVSSIIDRHGRIDILVNNAAIRRETPLSGMTLEEWREITSVVLDGAFLLSRAVVPGMVQRGHGRIVAIGGLSGHAGASRRAHVATAKAGIVGLTKAIAVEFAGTGVTANCVAPGKIGGPRSATAGPAGEFPGGGKPLVGHEGEPADVAEVVRLLCSPAGAYITGQTIHVNGGLYLP</sequence>
<name>W9H1B0_9PROT</name>
<evidence type="ECO:0000256" key="2">
    <source>
        <dbReference type="ARBA" id="ARBA00023002"/>
    </source>
</evidence>
<keyword evidence="2" id="KW-0560">Oxidoreductase</keyword>
<dbReference type="Pfam" id="PF13561">
    <property type="entry name" value="adh_short_C2"/>
    <property type="match status" value="1"/>
</dbReference>
<dbReference type="PATRIC" id="fig|1385369.3.peg.4367"/>
<comment type="similarity">
    <text evidence="1">Belongs to the short-chain dehydrogenases/reductases (SDR) family.</text>
</comment>
<dbReference type="PANTHER" id="PTHR42879:SF2">
    <property type="entry name" value="3-OXOACYL-[ACYL-CARRIER-PROTEIN] REDUCTASE FABG"/>
    <property type="match status" value="1"/>
</dbReference>
<dbReference type="InterPro" id="IPR050259">
    <property type="entry name" value="SDR"/>
</dbReference>
<accession>W9H1B0</accession>
<proteinExistence type="inferred from homology"/>
<dbReference type="PRINTS" id="PR00080">
    <property type="entry name" value="SDRFAMILY"/>
</dbReference>
<dbReference type="PANTHER" id="PTHR42879">
    <property type="entry name" value="3-OXOACYL-(ACYL-CARRIER-PROTEIN) REDUCTASE"/>
    <property type="match status" value="1"/>
</dbReference>
<protein>
    <recommendedName>
        <fullName evidence="5">3-ketoacyl-ACP reductase</fullName>
    </recommendedName>
</protein>